<gene>
    <name evidence="2" type="ORF">ICC18_19950</name>
</gene>
<dbReference type="AlphaFoldDB" id="A0A926KR30"/>
<protein>
    <submittedName>
        <fullName evidence="2">Uncharacterized protein</fullName>
    </submittedName>
</protein>
<sequence>MITQISGFVILIVVWSFIKIRSLLVKQQTKEAAVYGGLMGVSAVIGSLLMAGVDLPSLVVPYEIIFQPIGKMILGQ</sequence>
<feature type="transmembrane region" description="Helical" evidence="1">
    <location>
        <begin position="32"/>
        <end position="53"/>
    </location>
</feature>
<name>A0A926KR30_9BACL</name>
<keyword evidence="3" id="KW-1185">Reference proteome</keyword>
<keyword evidence="1" id="KW-1133">Transmembrane helix</keyword>
<dbReference type="Proteomes" id="UP000650466">
    <property type="component" value="Unassembled WGS sequence"/>
</dbReference>
<evidence type="ECO:0000313" key="2">
    <source>
        <dbReference type="EMBL" id="MBD0382395.1"/>
    </source>
</evidence>
<keyword evidence="1" id="KW-0472">Membrane</keyword>
<feature type="transmembrane region" description="Helical" evidence="1">
    <location>
        <begin position="6"/>
        <end position="25"/>
    </location>
</feature>
<comment type="caution">
    <text evidence="2">The sequence shown here is derived from an EMBL/GenBank/DDBJ whole genome shotgun (WGS) entry which is preliminary data.</text>
</comment>
<organism evidence="2 3">
    <name type="scientific">Paenibacillus sedimenti</name>
    <dbReference type="NCBI Taxonomy" id="2770274"/>
    <lineage>
        <taxon>Bacteria</taxon>
        <taxon>Bacillati</taxon>
        <taxon>Bacillota</taxon>
        <taxon>Bacilli</taxon>
        <taxon>Bacillales</taxon>
        <taxon>Paenibacillaceae</taxon>
        <taxon>Paenibacillus</taxon>
    </lineage>
</organism>
<dbReference type="EMBL" id="JACVVD010000007">
    <property type="protein sequence ID" value="MBD0382395.1"/>
    <property type="molecule type" value="Genomic_DNA"/>
</dbReference>
<evidence type="ECO:0000256" key="1">
    <source>
        <dbReference type="SAM" id="Phobius"/>
    </source>
</evidence>
<proteinExistence type="predicted"/>
<keyword evidence="1" id="KW-0812">Transmembrane</keyword>
<accession>A0A926KR30</accession>
<reference evidence="2" key="1">
    <citation type="submission" date="2020-09" db="EMBL/GenBank/DDBJ databases">
        <title>Draft Genome Sequence of Paenibacillus sp. WST5.</title>
        <authorList>
            <person name="Bao Z."/>
        </authorList>
    </citation>
    <scope>NUCLEOTIDE SEQUENCE</scope>
    <source>
        <strain evidence="2">WST5</strain>
    </source>
</reference>
<dbReference type="RefSeq" id="WP_188176182.1">
    <property type="nucleotide sequence ID" value="NZ_JACVVD010000007.1"/>
</dbReference>
<evidence type="ECO:0000313" key="3">
    <source>
        <dbReference type="Proteomes" id="UP000650466"/>
    </source>
</evidence>